<dbReference type="NCBIfam" id="TIGR03367">
    <property type="entry name" value="queuosine_QueD"/>
    <property type="match status" value="1"/>
</dbReference>
<comment type="cofactor">
    <cofactor evidence="5 7">
        <name>Zn(2+)</name>
        <dbReference type="ChEBI" id="CHEBI:29105"/>
    </cofactor>
    <text evidence="5 7">Binds 1 zinc ion per subunit.</text>
</comment>
<dbReference type="AlphaFoldDB" id="A0A953SDI4"/>
<feature type="binding site" evidence="7">
    <location>
        <position position="29"/>
    </location>
    <ligand>
        <name>Zn(2+)</name>
        <dbReference type="ChEBI" id="CHEBI:29105"/>
    </ligand>
</feature>
<comment type="similarity">
    <text evidence="2 5">Belongs to the PTPS family. QueD subfamily.</text>
</comment>
<dbReference type="InterPro" id="IPR038418">
    <property type="entry name" value="6-PTP_synth/QueD_sf"/>
</dbReference>
<comment type="caution">
    <text evidence="8">The sequence shown here is derived from an EMBL/GenBank/DDBJ whole genome shotgun (WGS) entry which is preliminary data.</text>
</comment>
<accession>A0A953SDI4</accession>
<evidence type="ECO:0000256" key="2">
    <source>
        <dbReference type="ARBA" id="ARBA00008900"/>
    </source>
</evidence>
<comment type="pathway">
    <text evidence="1 5">Purine metabolism; 7-cyano-7-deazaguanine biosynthesis.</text>
</comment>
<dbReference type="GO" id="GO:0008616">
    <property type="term" value="P:tRNA queuosine(34) biosynthetic process"/>
    <property type="evidence" value="ECO:0007669"/>
    <property type="project" value="UniProtKB-KW"/>
</dbReference>
<keyword evidence="5 8" id="KW-0456">Lyase</keyword>
<reference evidence="8" key="1">
    <citation type="journal article" date="2021" name="bioRxiv">
        <title>Unraveling nitrogen, sulfur and carbon metabolic pathways and microbial community transcriptional responses to substrate deprivation and toxicity stresses in a bioreactor mimicking anoxic brackish coastal sediment conditions.</title>
        <authorList>
            <person name="Martins P.D."/>
            <person name="Echeveste M.J."/>
            <person name="Arshad A."/>
            <person name="Kurth J."/>
            <person name="Ouboter H."/>
            <person name="Jetten M.S.M."/>
            <person name="Welte C.U."/>
        </authorList>
    </citation>
    <scope>NUCLEOTIDE SEQUENCE</scope>
    <source>
        <strain evidence="8">MAG_39</strain>
    </source>
</reference>
<gene>
    <name evidence="8" type="primary">queD</name>
    <name evidence="8" type="ORF">K8I29_18465</name>
</gene>
<dbReference type="Pfam" id="PF01242">
    <property type="entry name" value="PTPS"/>
    <property type="match status" value="1"/>
</dbReference>
<evidence type="ECO:0000256" key="6">
    <source>
        <dbReference type="PIRSR" id="PIRSR006113-1"/>
    </source>
</evidence>
<evidence type="ECO:0000256" key="3">
    <source>
        <dbReference type="ARBA" id="ARBA00018141"/>
    </source>
</evidence>
<reference evidence="8" key="2">
    <citation type="submission" date="2021-08" db="EMBL/GenBank/DDBJ databases">
        <authorList>
            <person name="Dalcin Martins P."/>
        </authorList>
    </citation>
    <scope>NUCLEOTIDE SEQUENCE</scope>
    <source>
        <strain evidence="8">MAG_39</strain>
    </source>
</reference>
<dbReference type="PANTHER" id="PTHR12589">
    <property type="entry name" value="PYRUVOYL TETRAHYDROBIOPTERIN SYNTHASE"/>
    <property type="match status" value="1"/>
</dbReference>
<evidence type="ECO:0000256" key="5">
    <source>
        <dbReference type="PIRNR" id="PIRNR006113"/>
    </source>
</evidence>
<dbReference type="Proteomes" id="UP000705867">
    <property type="component" value="Unassembled WGS sequence"/>
</dbReference>
<keyword evidence="5 7" id="KW-0862">Zinc</keyword>
<comment type="catalytic activity">
    <reaction evidence="4 5">
        <text>7,8-dihydroneopterin 3'-triphosphate + H2O = 6-carboxy-5,6,7,8-tetrahydropterin + triphosphate + acetaldehyde + 2 H(+)</text>
        <dbReference type="Rhea" id="RHEA:27966"/>
        <dbReference type="ChEBI" id="CHEBI:15343"/>
        <dbReference type="ChEBI" id="CHEBI:15377"/>
        <dbReference type="ChEBI" id="CHEBI:15378"/>
        <dbReference type="ChEBI" id="CHEBI:18036"/>
        <dbReference type="ChEBI" id="CHEBI:58462"/>
        <dbReference type="ChEBI" id="CHEBI:61032"/>
        <dbReference type="EC" id="4.1.2.50"/>
    </reaction>
</comment>
<keyword evidence="5" id="KW-0671">Queuosine biosynthesis</keyword>
<dbReference type="PIRSF" id="PIRSF006113">
    <property type="entry name" value="PTP_synth"/>
    <property type="match status" value="1"/>
</dbReference>
<dbReference type="SUPFAM" id="SSF55620">
    <property type="entry name" value="Tetrahydrobiopterin biosynthesis enzymes-like"/>
    <property type="match status" value="1"/>
</dbReference>
<evidence type="ECO:0000256" key="1">
    <source>
        <dbReference type="ARBA" id="ARBA00005061"/>
    </source>
</evidence>
<sequence>MLELTVESNFSAAHKLNGYEGICKNIHGHNFTVEVTVRVKKLNKIGIGIDFLDLKQDIDSFLKQLDHKIINDISPFTKVNPTSENIAIWLYDSISKKVNSINIKVSKIKVKESSNFSATYYGKGKTK</sequence>
<dbReference type="EC" id="4.-.-.-" evidence="5"/>
<feature type="binding site" evidence="7">
    <location>
        <position position="14"/>
    </location>
    <ligand>
        <name>Zn(2+)</name>
        <dbReference type="ChEBI" id="CHEBI:29105"/>
    </ligand>
</feature>
<dbReference type="Gene3D" id="3.30.479.10">
    <property type="entry name" value="6-pyruvoyl tetrahydropterin synthase/QueD"/>
    <property type="match status" value="1"/>
</dbReference>
<dbReference type="GO" id="GO:0046872">
    <property type="term" value="F:metal ion binding"/>
    <property type="evidence" value="ECO:0007669"/>
    <property type="project" value="UniProtKB-KW"/>
</dbReference>
<evidence type="ECO:0000256" key="7">
    <source>
        <dbReference type="PIRSR" id="PIRSR006113-2"/>
    </source>
</evidence>
<feature type="active site" description="Charge relay system" evidence="6">
    <location>
        <position position="112"/>
    </location>
</feature>
<dbReference type="GO" id="GO:0070497">
    <property type="term" value="F:6-carboxytetrahydropterin synthase activity"/>
    <property type="evidence" value="ECO:0007669"/>
    <property type="project" value="UniProtKB-EC"/>
</dbReference>
<keyword evidence="5 7" id="KW-0479">Metal-binding</keyword>
<dbReference type="EMBL" id="JAIOIV010000139">
    <property type="protein sequence ID" value="MBZ0158185.1"/>
    <property type="molecule type" value="Genomic_DNA"/>
</dbReference>
<feature type="active site" description="Proton acceptor" evidence="6">
    <location>
        <position position="23"/>
    </location>
</feature>
<proteinExistence type="inferred from homology"/>
<protein>
    <recommendedName>
        <fullName evidence="3 5">6-carboxy-5,6,7,8-tetrahydropterin synthase</fullName>
        <ecNumber evidence="5">4.-.-.-</ecNumber>
    </recommendedName>
</protein>
<organism evidence="8 9">
    <name type="scientific">Candidatus Nitrobium versatile</name>
    <dbReference type="NCBI Taxonomy" id="2884831"/>
    <lineage>
        <taxon>Bacteria</taxon>
        <taxon>Pseudomonadati</taxon>
        <taxon>Nitrospirota</taxon>
        <taxon>Nitrospiria</taxon>
        <taxon>Nitrospirales</taxon>
        <taxon>Nitrospiraceae</taxon>
        <taxon>Candidatus Nitrobium</taxon>
    </lineage>
</organism>
<dbReference type="InterPro" id="IPR007115">
    <property type="entry name" value="6-PTP_synth/QueD"/>
</dbReference>
<name>A0A953SDI4_9BACT</name>
<evidence type="ECO:0000313" key="9">
    <source>
        <dbReference type="Proteomes" id="UP000705867"/>
    </source>
</evidence>
<feature type="binding site" evidence="7">
    <location>
        <position position="27"/>
    </location>
    <ligand>
        <name>Zn(2+)</name>
        <dbReference type="ChEBI" id="CHEBI:29105"/>
    </ligand>
</feature>
<evidence type="ECO:0000313" key="8">
    <source>
        <dbReference type="EMBL" id="MBZ0158185.1"/>
    </source>
</evidence>
<evidence type="ECO:0000256" key="4">
    <source>
        <dbReference type="ARBA" id="ARBA00048807"/>
    </source>
</evidence>
<feature type="active site" description="Charge relay system" evidence="6">
    <location>
        <position position="67"/>
    </location>
</feature>
<dbReference type="PANTHER" id="PTHR12589:SF8">
    <property type="entry name" value="6-CARBOXY-5,6,7,8-TETRAHYDROPTERIN SYNTHASE"/>
    <property type="match status" value="1"/>
</dbReference>